<evidence type="ECO:0000256" key="4">
    <source>
        <dbReference type="SAM" id="MobiDB-lite"/>
    </source>
</evidence>
<accession>A0ABY6GY67</accession>
<dbReference type="InterPro" id="IPR050557">
    <property type="entry name" value="RTX_toxin/Mannuronan_C5-epim"/>
</dbReference>
<protein>
    <recommendedName>
        <fullName evidence="7">Ca2+-binding RTX toxin-like protein</fullName>
    </recommendedName>
</protein>
<keyword evidence="2" id="KW-0964">Secreted</keyword>
<dbReference type="InterPro" id="IPR011049">
    <property type="entry name" value="Serralysin-like_metalloprot_C"/>
</dbReference>
<feature type="compositionally biased region" description="Basic and acidic residues" evidence="4">
    <location>
        <begin position="1070"/>
        <end position="1091"/>
    </location>
</feature>
<dbReference type="InterPro" id="IPR001343">
    <property type="entry name" value="Hemolysn_Ca-bd"/>
</dbReference>
<keyword evidence="3" id="KW-0106">Calcium</keyword>
<evidence type="ECO:0000256" key="1">
    <source>
        <dbReference type="ARBA" id="ARBA00004613"/>
    </source>
</evidence>
<dbReference type="Pfam" id="PF00353">
    <property type="entry name" value="HemolysinCabind"/>
    <property type="match status" value="5"/>
</dbReference>
<keyword evidence="6" id="KW-1185">Reference proteome</keyword>
<evidence type="ECO:0000256" key="3">
    <source>
        <dbReference type="ARBA" id="ARBA00022837"/>
    </source>
</evidence>
<dbReference type="PROSITE" id="PS00330">
    <property type="entry name" value="HEMOLYSIN_CALCIUM"/>
    <property type="match status" value="2"/>
</dbReference>
<dbReference type="PANTHER" id="PTHR38340:SF1">
    <property type="entry name" value="S-LAYER PROTEIN"/>
    <property type="match status" value="1"/>
</dbReference>
<dbReference type="Proteomes" id="UP001163255">
    <property type="component" value="Chromosome"/>
</dbReference>
<gene>
    <name evidence="5" type="ORF">NX720_07400</name>
</gene>
<dbReference type="PRINTS" id="PR00313">
    <property type="entry name" value="CABNDNGRPT"/>
</dbReference>
<feature type="region of interest" description="Disordered" evidence="4">
    <location>
        <begin position="1070"/>
        <end position="1098"/>
    </location>
</feature>
<dbReference type="PANTHER" id="PTHR38340">
    <property type="entry name" value="S-LAYER PROTEIN"/>
    <property type="match status" value="1"/>
</dbReference>
<reference evidence="5" key="1">
    <citation type="submission" date="2022-10" db="EMBL/GenBank/DDBJ databases">
        <title>Completed Genome Sequence of two octocoral isolated bacterium, Endozoicomonas euniceicola EF212T and Endozoicomonas gorgoniicola PS125T.</title>
        <authorList>
            <person name="Chiou Y.-J."/>
            <person name="Chen Y.-H."/>
        </authorList>
    </citation>
    <scope>NUCLEOTIDE SEQUENCE</scope>
    <source>
        <strain evidence="5">EF212</strain>
    </source>
</reference>
<dbReference type="Gene3D" id="2.150.10.10">
    <property type="entry name" value="Serralysin-like metalloprotease, C-terminal"/>
    <property type="match status" value="1"/>
</dbReference>
<dbReference type="SUPFAM" id="SSF51120">
    <property type="entry name" value="beta-Roll"/>
    <property type="match status" value="3"/>
</dbReference>
<dbReference type="RefSeq" id="WP_262600411.1">
    <property type="nucleotide sequence ID" value="NZ_CP103300.1"/>
</dbReference>
<dbReference type="Gene3D" id="2.160.20.160">
    <property type="match status" value="1"/>
</dbReference>
<evidence type="ECO:0000313" key="6">
    <source>
        <dbReference type="Proteomes" id="UP001163255"/>
    </source>
</evidence>
<evidence type="ECO:0000313" key="5">
    <source>
        <dbReference type="EMBL" id="UYM17725.1"/>
    </source>
</evidence>
<evidence type="ECO:0000256" key="2">
    <source>
        <dbReference type="ARBA" id="ARBA00022525"/>
    </source>
</evidence>
<proteinExistence type="predicted"/>
<sequence>MSTLKLDSEFQASFQKYFNQALAEGVSDSFKGNHESLDPGIAINAMVNALKESGADADTIESIQNLKDNEEIKDYNKNFSDLLNSKEVDAFNRSELNVNENLNDLLDFSANVHNYSDFDLFKEGATKYGGKVGSSVVSGVLTGIDINDFLDMKAREQKLDSALNYYHNKLDPDLTTESFEKVFKEYNPGELTPKEKALSNIYDALDDQDTFAADEAAKAKTTYGKIKSKVGTIGSAGATLVGIGLDGKGIADNVNKIDDLETALKNKEITQEEFDFQKRQAIIKTTINSIGLASGVVTGSEKIAQQITKYSVQHGTKGVAVTGSKQVTKLAPVVGDMLAIAMSTASLVQNAMSADYAREQGNHGRAAMFGVMATLDSVNVVLNGVGLALEFIPGVGNLASMAVNLVTIGVDFVKSLIGVFTDMVDTREEHEKIAEQFEKYVNSSAFQNEVSNLSEGYKEKGYDIFEYRIDSSSAGIEGSESAHSKVPLHSELRNLSGKVLEGIDKTDLKNVIYDNTGKTETIDLGKGDDLIKLFNDKGVKTIYGGDGNDQLISLNGDHELNGDKGDDNIFRRNGHGDANGGEGDDNLEYLLSTGVITGGPGNDRIKTDKGHVVLKGDQGDDTLLGGFGINPIDGGDGDDIMDGGLSFDRVFGGKGNDYIVTGLGYDIVHGDINKDYSGGLDPNSIDTLSFRNTGVATELYKNELTRDRLLEIGYNINLNDDDHSFARSEKKKYAVTKFSDLFDNDFVQKTKAIESTAVSRAFTIDYDLFNSYTEDTIKVYEGKEEIEKFFNEKLNALNILRQPQGLYLLGEGLYEMKSAPGYDKTLILTNGDNLVVIGEQRAFEITKDDFDDFTKHDETSTYRPLTQDFWKYLAGQFGGLTQFSEIEKVIDSHGSDSISGSDGSDTIVFGRGEKDIVNARGGDDVLIFDHGIDGNFFQEESNRDNDTTYKLLTGEYHVNGGSGQDTLLIRPSPYFNHTTYYTGSNPNASYSPSFWEFPAPGETRKVNLPYTFDLRLGEATTKIFGKALYVKNVETIIGQDKSYIASSSNYQYSNDHIVADDIDNKIYGKSGDDRLEGRGGDDLLHGGEGRDSLYGGAGNDTLISGGNDDQLYGETGNDHLVATDGLVTMHGGEGKDTYQIQVVSKDPARPWSVARAKITENDEGNVLVFDGISDLDSMTLTGHKNGLIMKDEQGHSVLEWNTSKAFTDYRELAESFSETFVGIVFSETNKGMTEDQIKKLLLDKFKSAITRTDENYKGKADLSVDMVLSDSLAQEGSDYDDSIVVDRYSEGKAINAHGGDDLIIATYAEDDGSSTKTSTVNTGTGSDMVVIGNTDRKVDINFLSSGKLSTDVNTLLIKNLDMNKIQHAQKGSRHELSYDGKVFATLDALPDRLLIEDAHYDHTWVIDDIPNYFGATDARKAPTAFLDKNMNVGIAFSELALDVNTVDHHRIEAAVTGDSITFYSTMDNYVAGDGSSYTQTRHEMRSISQTKLAEMGVAQFITEWVTEMPGGIRFGNSYMSITEFSKDILLSLRKSNDSYETSLDLSEAYKALATIASVDRNYTQPEGKPVDYVDMPEYVVDLADGSDVNLFVTSHDHSLVDADKEDMTKIIRADFSQLDNALLVIGGGPTGAGVTADDLWFAKSGTDLLVDVIGTDDEITIKDWFQDDAKKPDYIGAGHRQLNADKVSSLVNAMAAFDAPPAGDAKLDSAVRDQITPVIAAAWSTSVLS</sequence>
<dbReference type="InterPro" id="IPR018511">
    <property type="entry name" value="Hemolysin-typ_Ca-bd_CS"/>
</dbReference>
<dbReference type="EMBL" id="CP103300">
    <property type="protein sequence ID" value="UYM17725.1"/>
    <property type="molecule type" value="Genomic_DNA"/>
</dbReference>
<organism evidence="5 6">
    <name type="scientific">Endozoicomonas euniceicola</name>
    <dbReference type="NCBI Taxonomy" id="1234143"/>
    <lineage>
        <taxon>Bacteria</taxon>
        <taxon>Pseudomonadati</taxon>
        <taxon>Pseudomonadota</taxon>
        <taxon>Gammaproteobacteria</taxon>
        <taxon>Oceanospirillales</taxon>
        <taxon>Endozoicomonadaceae</taxon>
        <taxon>Endozoicomonas</taxon>
    </lineage>
</organism>
<evidence type="ECO:0008006" key="7">
    <source>
        <dbReference type="Google" id="ProtNLM"/>
    </source>
</evidence>
<comment type="subcellular location">
    <subcellularLocation>
        <location evidence="1">Secreted</location>
    </subcellularLocation>
</comment>
<name>A0ABY6GY67_9GAMM</name>